<feature type="domain" description="G-protein coupled receptors family 1 profile" evidence="14">
    <location>
        <begin position="78"/>
        <end position="343"/>
    </location>
</feature>
<feature type="transmembrane region" description="Helical" evidence="12">
    <location>
        <begin position="281"/>
        <end position="304"/>
    </location>
</feature>
<dbReference type="PROSITE" id="PS50262">
    <property type="entry name" value="G_PROTEIN_RECEP_F1_2"/>
    <property type="match status" value="1"/>
</dbReference>
<keyword evidence="17" id="KW-1185">Reference proteome</keyword>
<keyword evidence="13" id="KW-0732">Signal</keyword>
<gene>
    <name evidence="15" type="ORF">CAPTEDRAFT_204481</name>
</gene>
<evidence type="ECO:0000256" key="9">
    <source>
        <dbReference type="ARBA" id="ARBA00023224"/>
    </source>
</evidence>
<feature type="transmembrane region" description="Helical" evidence="12">
    <location>
        <begin position="181"/>
        <end position="201"/>
    </location>
</feature>
<dbReference type="Gene3D" id="1.20.1070.10">
    <property type="entry name" value="Rhodopsin 7-helix transmembrane proteins"/>
    <property type="match status" value="1"/>
</dbReference>
<reference evidence="15 17" key="2">
    <citation type="journal article" date="2013" name="Nature">
        <title>Insights into bilaterian evolution from three spiralian genomes.</title>
        <authorList>
            <person name="Simakov O."/>
            <person name="Marletaz F."/>
            <person name="Cho S.J."/>
            <person name="Edsinger-Gonzales E."/>
            <person name="Havlak P."/>
            <person name="Hellsten U."/>
            <person name="Kuo D.H."/>
            <person name="Larsson T."/>
            <person name="Lv J."/>
            <person name="Arendt D."/>
            <person name="Savage R."/>
            <person name="Osoegawa K."/>
            <person name="de Jong P."/>
            <person name="Grimwood J."/>
            <person name="Chapman J.A."/>
            <person name="Shapiro H."/>
            <person name="Aerts A."/>
            <person name="Otillar R.P."/>
            <person name="Terry A.Y."/>
            <person name="Boore J.L."/>
            <person name="Grigoriev I.V."/>
            <person name="Lindberg D.R."/>
            <person name="Seaver E.C."/>
            <person name="Weisblat D.A."/>
            <person name="Putnam N.H."/>
            <person name="Rokhsar D.S."/>
        </authorList>
    </citation>
    <scope>NUCLEOTIDE SEQUENCE</scope>
    <source>
        <strain evidence="15 17">I ESC-2004</strain>
    </source>
</reference>
<feature type="transmembrane region" description="Helical" evidence="12">
    <location>
        <begin position="97"/>
        <end position="118"/>
    </location>
</feature>
<dbReference type="OrthoDB" id="6126859at2759"/>
<keyword evidence="2" id="KW-1003">Cell membrane</keyword>
<evidence type="ECO:0000256" key="4">
    <source>
        <dbReference type="ARBA" id="ARBA00022989"/>
    </source>
</evidence>
<evidence type="ECO:0000313" key="15">
    <source>
        <dbReference type="EMBL" id="ELT91579.1"/>
    </source>
</evidence>
<evidence type="ECO:0000256" key="10">
    <source>
        <dbReference type="RuleBase" id="RU000688"/>
    </source>
</evidence>
<dbReference type="EnsemblMetazoa" id="CapteT204481">
    <property type="protein sequence ID" value="CapteP204481"/>
    <property type="gene ID" value="CapteG204481"/>
</dbReference>
<dbReference type="STRING" id="283909.R7TCW8"/>
<organism evidence="15">
    <name type="scientific">Capitella teleta</name>
    <name type="common">Polychaete worm</name>
    <dbReference type="NCBI Taxonomy" id="283909"/>
    <lineage>
        <taxon>Eukaryota</taxon>
        <taxon>Metazoa</taxon>
        <taxon>Spiralia</taxon>
        <taxon>Lophotrochozoa</taxon>
        <taxon>Annelida</taxon>
        <taxon>Polychaeta</taxon>
        <taxon>Sedentaria</taxon>
        <taxon>Scolecida</taxon>
        <taxon>Capitellidae</taxon>
        <taxon>Capitella</taxon>
    </lineage>
</organism>
<feature type="compositionally biased region" description="Basic and acidic residues" evidence="11">
    <location>
        <begin position="378"/>
        <end position="390"/>
    </location>
</feature>
<evidence type="ECO:0000313" key="17">
    <source>
        <dbReference type="Proteomes" id="UP000014760"/>
    </source>
</evidence>
<evidence type="ECO:0000256" key="6">
    <source>
        <dbReference type="ARBA" id="ARBA00023136"/>
    </source>
</evidence>
<keyword evidence="8" id="KW-0325">Glycoprotein</keyword>
<accession>R7TCW8</accession>
<evidence type="ECO:0000256" key="8">
    <source>
        <dbReference type="ARBA" id="ARBA00023180"/>
    </source>
</evidence>
<dbReference type="PANTHER" id="PTHR24246:SF27">
    <property type="entry name" value="ADENOSINE RECEPTOR, ISOFORM A"/>
    <property type="match status" value="1"/>
</dbReference>
<keyword evidence="9 10" id="KW-0807">Transducer</keyword>
<evidence type="ECO:0000256" key="5">
    <source>
        <dbReference type="ARBA" id="ARBA00023040"/>
    </source>
</evidence>
<feature type="transmembrane region" description="Helical" evidence="12">
    <location>
        <begin position="138"/>
        <end position="160"/>
    </location>
</feature>
<evidence type="ECO:0000256" key="12">
    <source>
        <dbReference type="SAM" id="Phobius"/>
    </source>
</evidence>
<dbReference type="OMA" id="NGCLNIF"/>
<keyword evidence="4 12" id="KW-1133">Transmembrane helix</keyword>
<keyword evidence="5 10" id="KW-0297">G-protein coupled receptor</keyword>
<feature type="signal peptide" evidence="13">
    <location>
        <begin position="1"/>
        <end position="20"/>
    </location>
</feature>
<evidence type="ECO:0000256" key="1">
    <source>
        <dbReference type="ARBA" id="ARBA00004651"/>
    </source>
</evidence>
<evidence type="ECO:0000256" key="2">
    <source>
        <dbReference type="ARBA" id="ARBA00022475"/>
    </source>
</evidence>
<keyword evidence="3 10" id="KW-0812">Transmembrane</keyword>
<comment type="subcellular location">
    <subcellularLocation>
        <location evidence="1">Cell membrane</location>
        <topology evidence="1">Multi-pass membrane protein</topology>
    </subcellularLocation>
</comment>
<evidence type="ECO:0000256" key="11">
    <source>
        <dbReference type="SAM" id="MobiDB-lite"/>
    </source>
</evidence>
<evidence type="ECO:0000256" key="13">
    <source>
        <dbReference type="SAM" id="SignalP"/>
    </source>
</evidence>
<protein>
    <recommendedName>
        <fullName evidence="14">G-protein coupled receptors family 1 profile domain-containing protein</fullName>
    </recommendedName>
</protein>
<reference evidence="16" key="3">
    <citation type="submission" date="2015-06" db="UniProtKB">
        <authorList>
            <consortium name="EnsemblMetazoa"/>
        </authorList>
    </citation>
    <scope>IDENTIFICATION</scope>
</reference>
<feature type="transmembrane region" description="Helical" evidence="12">
    <location>
        <begin position="324"/>
        <end position="346"/>
    </location>
</feature>
<feature type="region of interest" description="Disordered" evidence="11">
    <location>
        <begin position="371"/>
        <end position="390"/>
    </location>
</feature>
<evidence type="ECO:0000313" key="16">
    <source>
        <dbReference type="EnsemblMetazoa" id="CapteP204481"/>
    </source>
</evidence>
<dbReference type="EMBL" id="KB310433">
    <property type="protein sequence ID" value="ELT91579.1"/>
    <property type="molecule type" value="Genomic_DNA"/>
</dbReference>
<name>R7TCW8_CAPTE</name>
<evidence type="ECO:0000256" key="3">
    <source>
        <dbReference type="ARBA" id="ARBA00022692"/>
    </source>
</evidence>
<dbReference type="EMBL" id="AMQN01013730">
    <property type="status" value="NOT_ANNOTATED_CDS"/>
    <property type="molecule type" value="Genomic_DNA"/>
</dbReference>
<feature type="chain" id="PRO_5010979135" description="G-protein coupled receptors family 1 profile domain-containing protein" evidence="13">
    <location>
        <begin position="21"/>
        <end position="390"/>
    </location>
</feature>
<feature type="transmembrane region" description="Helical" evidence="12">
    <location>
        <begin position="238"/>
        <end position="260"/>
    </location>
</feature>
<dbReference type="SUPFAM" id="SSF81321">
    <property type="entry name" value="Family A G protein-coupled receptor-like"/>
    <property type="match status" value="1"/>
</dbReference>
<dbReference type="GO" id="GO:0005886">
    <property type="term" value="C:plasma membrane"/>
    <property type="evidence" value="ECO:0007669"/>
    <property type="project" value="UniProtKB-SubCell"/>
</dbReference>
<dbReference type="Pfam" id="PF00001">
    <property type="entry name" value="7tm_1"/>
    <property type="match status" value="1"/>
</dbReference>
<sequence>MRSCLLLYLLFSAHFCPSMAFEATTDQDSVVRKQTVPDNRPTQDPFRLKISRLQVALNDVKKIEYIFILFLGALGVVSNLLILVVTAHYKSIGIPDVYIVTLAICDTFIGVFGAWNALCDNIHSLSERFYWFSVKTIYLTQAVDVAASITASLILMALSIDRCLALKFPMKYSEVWSVRKAKVLAVITCLISIVVSLNIPLRLKICTECESTKNWLPPMFTDLGNNKSFTKVSRYSEFLLRFAIPIAFMTVTNTWTISIIRKSDQFRRRINKDARHTVKTPKCLTLTVGIVIIFFITQLPLAVFQLDAIVFYNDHRFTVGFECFVILSHAWTKVNSIINIFVYLLLNEKFRRTLFAILKIRKRKSKETSTMATISSHVENEDRNDNETDF</sequence>
<dbReference type="PROSITE" id="PS00237">
    <property type="entry name" value="G_PROTEIN_RECEP_F1_1"/>
    <property type="match status" value="1"/>
</dbReference>
<evidence type="ECO:0000256" key="7">
    <source>
        <dbReference type="ARBA" id="ARBA00023170"/>
    </source>
</evidence>
<dbReference type="InterPro" id="IPR000276">
    <property type="entry name" value="GPCR_Rhodpsn"/>
</dbReference>
<reference evidence="17" key="1">
    <citation type="submission" date="2012-12" db="EMBL/GenBank/DDBJ databases">
        <authorList>
            <person name="Hellsten U."/>
            <person name="Grimwood J."/>
            <person name="Chapman J.A."/>
            <person name="Shapiro H."/>
            <person name="Aerts A."/>
            <person name="Otillar R.P."/>
            <person name="Terry A.Y."/>
            <person name="Boore J.L."/>
            <person name="Simakov O."/>
            <person name="Marletaz F."/>
            <person name="Cho S.-J."/>
            <person name="Edsinger-Gonzales E."/>
            <person name="Havlak P."/>
            <person name="Kuo D.-H."/>
            <person name="Larsson T."/>
            <person name="Lv J."/>
            <person name="Arendt D."/>
            <person name="Savage R."/>
            <person name="Osoegawa K."/>
            <person name="de Jong P."/>
            <person name="Lindberg D.R."/>
            <person name="Seaver E.C."/>
            <person name="Weisblat D.A."/>
            <person name="Putnam N.H."/>
            <person name="Grigoriev I.V."/>
            <person name="Rokhsar D.S."/>
        </authorList>
    </citation>
    <scope>NUCLEOTIDE SEQUENCE</scope>
    <source>
        <strain evidence="17">I ESC-2004</strain>
    </source>
</reference>
<dbReference type="PANTHER" id="PTHR24246">
    <property type="entry name" value="OLFACTORY RECEPTOR AND ADENOSINE RECEPTOR"/>
    <property type="match status" value="1"/>
</dbReference>
<dbReference type="AlphaFoldDB" id="R7TCW8"/>
<keyword evidence="7 10" id="KW-0675">Receptor</keyword>
<evidence type="ECO:0000259" key="14">
    <source>
        <dbReference type="PROSITE" id="PS50262"/>
    </source>
</evidence>
<keyword evidence="6 12" id="KW-0472">Membrane</keyword>
<dbReference type="GO" id="GO:0004930">
    <property type="term" value="F:G protein-coupled receptor activity"/>
    <property type="evidence" value="ECO:0007669"/>
    <property type="project" value="UniProtKB-KW"/>
</dbReference>
<feature type="transmembrane region" description="Helical" evidence="12">
    <location>
        <begin position="65"/>
        <end position="85"/>
    </location>
</feature>
<dbReference type="InterPro" id="IPR017452">
    <property type="entry name" value="GPCR_Rhodpsn_7TM"/>
</dbReference>
<dbReference type="PRINTS" id="PR00237">
    <property type="entry name" value="GPCRRHODOPSN"/>
</dbReference>
<dbReference type="Proteomes" id="UP000014760">
    <property type="component" value="Unassembled WGS sequence"/>
</dbReference>
<dbReference type="HOGENOM" id="CLU_009579_38_1_1"/>
<proteinExistence type="inferred from homology"/>
<comment type="similarity">
    <text evidence="10">Belongs to the G-protein coupled receptor 1 family.</text>
</comment>